<feature type="transmembrane region" description="Helical" evidence="1">
    <location>
        <begin position="106"/>
        <end position="128"/>
    </location>
</feature>
<evidence type="ECO:0000313" key="2">
    <source>
        <dbReference type="EMBL" id="MCV6991861.1"/>
    </source>
</evidence>
<feature type="transmembrane region" description="Helical" evidence="1">
    <location>
        <begin position="78"/>
        <end position="100"/>
    </location>
</feature>
<reference evidence="2" key="2">
    <citation type="journal article" date="2022" name="BMC Genomics">
        <title>Comparative genome analysis of mycobacteria focusing on tRNA and non-coding RNA.</title>
        <authorList>
            <person name="Behra P.R.K."/>
            <person name="Pettersson B.M.F."/>
            <person name="Ramesh M."/>
            <person name="Das S."/>
            <person name="Dasgupta S."/>
            <person name="Kirsebom L.A."/>
        </authorList>
    </citation>
    <scope>NUCLEOTIDE SEQUENCE</scope>
    <source>
        <strain evidence="2">DSM 45439</strain>
    </source>
</reference>
<keyword evidence="1" id="KW-0812">Transmembrane</keyword>
<accession>A0AAW5SAE6</accession>
<dbReference type="AlphaFoldDB" id="A0AAW5SAE6"/>
<dbReference type="Proteomes" id="UP001207588">
    <property type="component" value="Unassembled WGS sequence"/>
</dbReference>
<organism evidence="2 3">
    <name type="scientific">Mycobacterium bouchedurhonense</name>
    <dbReference type="NCBI Taxonomy" id="701041"/>
    <lineage>
        <taxon>Bacteria</taxon>
        <taxon>Bacillati</taxon>
        <taxon>Actinomycetota</taxon>
        <taxon>Actinomycetes</taxon>
        <taxon>Mycobacteriales</taxon>
        <taxon>Mycobacteriaceae</taxon>
        <taxon>Mycobacterium</taxon>
        <taxon>Mycobacterium avium complex (MAC)</taxon>
    </lineage>
</organism>
<reference evidence="2" key="1">
    <citation type="submission" date="2020-07" db="EMBL/GenBank/DDBJ databases">
        <authorList>
            <person name="Pettersson B.M.F."/>
            <person name="Behra P.R.K."/>
            <person name="Ramesh M."/>
            <person name="Das S."/>
            <person name="Dasgupta S."/>
            <person name="Kirsebom L.A."/>
        </authorList>
    </citation>
    <scope>NUCLEOTIDE SEQUENCE</scope>
    <source>
        <strain evidence="2">DSM 45439</strain>
    </source>
</reference>
<keyword evidence="1" id="KW-0472">Membrane</keyword>
<evidence type="ECO:0000256" key="1">
    <source>
        <dbReference type="SAM" id="Phobius"/>
    </source>
</evidence>
<protein>
    <submittedName>
        <fullName evidence="2">Uncharacterized protein</fullName>
    </submittedName>
</protein>
<name>A0AAW5SAE6_MYCBC</name>
<evidence type="ECO:0000313" key="3">
    <source>
        <dbReference type="Proteomes" id="UP001207588"/>
    </source>
</evidence>
<gene>
    <name evidence="2" type="ORF">H7I91_21740</name>
</gene>
<sequence>MAPRLYRFLLGLLWTISGALMAFNPPPPGGRRAHSLPVVGLVTMVGGIYFVVNALRTRDVKDTGKAPRHAAPASARDAVKFFAGNAVMLAAGAGMLWWGIDSGQLSLVGLATAAIGLSVLAILLWLFYPGMR</sequence>
<proteinExistence type="predicted"/>
<feature type="transmembrane region" description="Helical" evidence="1">
    <location>
        <begin position="38"/>
        <end position="57"/>
    </location>
</feature>
<comment type="caution">
    <text evidence="2">The sequence shown here is derived from an EMBL/GenBank/DDBJ whole genome shotgun (WGS) entry which is preliminary data.</text>
</comment>
<dbReference type="RefSeq" id="WP_139800107.1">
    <property type="nucleotide sequence ID" value="NZ_JACKTG010000074.1"/>
</dbReference>
<keyword evidence="1" id="KW-1133">Transmembrane helix</keyword>
<dbReference type="EMBL" id="JACKTG010000074">
    <property type="protein sequence ID" value="MCV6991861.1"/>
    <property type="molecule type" value="Genomic_DNA"/>
</dbReference>